<gene>
    <name evidence="2" type="ORF">A994_11222</name>
</gene>
<dbReference type="Gene3D" id="1.10.150.320">
    <property type="entry name" value="Photosystem II 12 kDa extrinsic protein"/>
    <property type="match status" value="1"/>
</dbReference>
<evidence type="ECO:0000313" key="3">
    <source>
        <dbReference type="Proteomes" id="UP000007360"/>
    </source>
</evidence>
<sequence length="243" mass="27926">MSRNSWELINSWWIALTFGFFVYINWIAFIYIGITAKNRRWILFGVIYLIPAILIQIFAPSAPEQGMIVETNSLLGIILTLLFVMGIISIIHAFYLRKEYLLRLKTLKEMRDNQFRQQIVEEYESNNANLSKTSKNSPKREESELDSGFVKDLTLKHLPTPIDINNDPEDSLAELPGVSLILAKKAVQLRQSGIYYESAEDFGMALGLKPHIVEKIKPFIIINPLNENQTLTEPEIKGRRIDI</sequence>
<reference evidence="2 3" key="1">
    <citation type="journal article" date="2012" name="J. Bacteriol.">
        <title>Draft genome sequence of Methanobacterium formicicum DSM 3637, an archaebacterium isolated from the methane producer amoeba Pelomyxa palustris.</title>
        <authorList>
            <person name="Gutierrez G."/>
        </authorList>
    </citation>
    <scope>NUCLEOTIDE SEQUENCE [LARGE SCALE GENOMIC DNA]</scope>
    <source>
        <strain evidence="3">DSM 3637 / PP1</strain>
    </source>
</reference>
<evidence type="ECO:0008006" key="4">
    <source>
        <dbReference type="Google" id="ProtNLM"/>
    </source>
</evidence>
<name>K2R9G4_METFP</name>
<keyword evidence="1" id="KW-0472">Membrane</keyword>
<feature type="transmembrane region" description="Helical" evidence="1">
    <location>
        <begin position="12"/>
        <end position="34"/>
    </location>
</feature>
<evidence type="ECO:0000256" key="1">
    <source>
        <dbReference type="SAM" id="Phobius"/>
    </source>
</evidence>
<accession>K2R9G4</accession>
<comment type="caution">
    <text evidence="2">The sequence shown here is derived from an EMBL/GenBank/DDBJ whole genome shotgun (WGS) entry which is preliminary data.</text>
</comment>
<dbReference type="RefSeq" id="WP_004031724.1">
    <property type="nucleotide sequence ID" value="NZ_AMPO01000011.1"/>
</dbReference>
<dbReference type="AlphaFoldDB" id="K2R9G4"/>
<dbReference type="OrthoDB" id="67138at2157"/>
<dbReference type="Proteomes" id="UP000007360">
    <property type="component" value="Unassembled WGS sequence"/>
</dbReference>
<dbReference type="SUPFAM" id="SSF47781">
    <property type="entry name" value="RuvA domain 2-like"/>
    <property type="match status" value="1"/>
</dbReference>
<proteinExistence type="predicted"/>
<keyword evidence="1" id="KW-1133">Transmembrane helix</keyword>
<dbReference type="InterPro" id="IPR010994">
    <property type="entry name" value="RuvA_2-like"/>
</dbReference>
<evidence type="ECO:0000313" key="2">
    <source>
        <dbReference type="EMBL" id="EKF84964.1"/>
    </source>
</evidence>
<keyword evidence="1" id="KW-0812">Transmembrane</keyword>
<feature type="transmembrane region" description="Helical" evidence="1">
    <location>
        <begin position="74"/>
        <end position="96"/>
    </location>
</feature>
<organism evidence="2 3">
    <name type="scientific">Methanobacterium formicicum (strain DSM 3637 / PP1)</name>
    <dbReference type="NCBI Taxonomy" id="1204725"/>
    <lineage>
        <taxon>Archaea</taxon>
        <taxon>Methanobacteriati</taxon>
        <taxon>Methanobacteriota</taxon>
        <taxon>Methanomada group</taxon>
        <taxon>Methanobacteria</taxon>
        <taxon>Methanobacteriales</taxon>
        <taxon>Methanobacteriaceae</taxon>
        <taxon>Methanobacterium</taxon>
    </lineage>
</organism>
<protein>
    <recommendedName>
        <fullName evidence="4">Helix-hairpin-helix domain-containing protein</fullName>
    </recommendedName>
</protein>
<dbReference type="EMBL" id="AMPO01000011">
    <property type="protein sequence ID" value="EKF84964.1"/>
    <property type="molecule type" value="Genomic_DNA"/>
</dbReference>
<feature type="transmembrane region" description="Helical" evidence="1">
    <location>
        <begin position="41"/>
        <end position="62"/>
    </location>
</feature>
<dbReference type="PATRIC" id="fig|1204725.3.peg.2254"/>
<dbReference type="Pfam" id="PF12836">
    <property type="entry name" value="HHH_3"/>
    <property type="match status" value="1"/>
</dbReference>
<keyword evidence="3" id="KW-1185">Reference proteome</keyword>